<comment type="similarity">
    <text evidence="2">Belongs to the UPF0324 family.</text>
</comment>
<keyword evidence="6 8" id="KW-0472">Membrane</keyword>
<dbReference type="EMBL" id="PYGA01000001">
    <property type="protein sequence ID" value="PSL00640.1"/>
    <property type="molecule type" value="Genomic_DNA"/>
</dbReference>
<evidence type="ECO:0000256" key="5">
    <source>
        <dbReference type="ARBA" id="ARBA00022989"/>
    </source>
</evidence>
<dbReference type="RefSeq" id="WP_245928493.1">
    <property type="nucleotide sequence ID" value="NZ_PYGA01000001.1"/>
</dbReference>
<feature type="transmembrane region" description="Helical" evidence="8">
    <location>
        <begin position="176"/>
        <end position="197"/>
    </location>
</feature>
<evidence type="ECO:0000256" key="7">
    <source>
        <dbReference type="SAM" id="MobiDB-lite"/>
    </source>
</evidence>
<keyword evidence="4 8" id="KW-0812">Transmembrane</keyword>
<accession>A0A2P8DTU0</accession>
<dbReference type="InterPro" id="IPR018383">
    <property type="entry name" value="UPF0324_pro"/>
</dbReference>
<evidence type="ECO:0000256" key="4">
    <source>
        <dbReference type="ARBA" id="ARBA00022692"/>
    </source>
</evidence>
<dbReference type="PANTHER" id="PTHR30106">
    <property type="entry name" value="INNER MEMBRANE PROTEIN YEIH-RELATED"/>
    <property type="match status" value="1"/>
</dbReference>
<comment type="subcellular location">
    <subcellularLocation>
        <location evidence="1">Cell membrane</location>
        <topology evidence="1">Multi-pass membrane protein</topology>
    </subcellularLocation>
</comment>
<reference evidence="9 10" key="1">
    <citation type="submission" date="2018-03" db="EMBL/GenBank/DDBJ databases">
        <title>Genomic Encyclopedia of Archaeal and Bacterial Type Strains, Phase II (KMG-II): from individual species to whole genera.</title>
        <authorList>
            <person name="Goeker M."/>
        </authorList>
    </citation>
    <scope>NUCLEOTIDE SEQUENCE [LARGE SCALE GENOMIC DNA]</scope>
    <source>
        <strain evidence="9 10">DSM 45312</strain>
    </source>
</reference>
<name>A0A2P8DTU0_9ACTN</name>
<dbReference type="GO" id="GO:0005886">
    <property type="term" value="C:plasma membrane"/>
    <property type="evidence" value="ECO:0007669"/>
    <property type="project" value="UniProtKB-SubCell"/>
</dbReference>
<feature type="transmembrane region" description="Helical" evidence="8">
    <location>
        <begin position="241"/>
        <end position="257"/>
    </location>
</feature>
<feature type="transmembrane region" description="Helical" evidence="8">
    <location>
        <begin position="29"/>
        <end position="49"/>
    </location>
</feature>
<feature type="transmembrane region" description="Helical" evidence="8">
    <location>
        <begin position="110"/>
        <end position="132"/>
    </location>
</feature>
<keyword evidence="10" id="KW-1185">Reference proteome</keyword>
<evidence type="ECO:0000313" key="10">
    <source>
        <dbReference type="Proteomes" id="UP000240542"/>
    </source>
</evidence>
<proteinExistence type="inferred from homology"/>
<organism evidence="9 10">
    <name type="scientific">Murinocardiopsis flavida</name>
    <dbReference type="NCBI Taxonomy" id="645275"/>
    <lineage>
        <taxon>Bacteria</taxon>
        <taxon>Bacillati</taxon>
        <taxon>Actinomycetota</taxon>
        <taxon>Actinomycetes</taxon>
        <taxon>Streptosporangiales</taxon>
        <taxon>Nocardiopsidaceae</taxon>
        <taxon>Murinocardiopsis</taxon>
    </lineage>
</organism>
<dbReference type="PANTHER" id="PTHR30106:SF2">
    <property type="entry name" value="UPF0324 INNER MEMBRANE PROTEIN YEIH"/>
    <property type="match status" value="1"/>
</dbReference>
<evidence type="ECO:0000313" key="9">
    <source>
        <dbReference type="EMBL" id="PSL00640.1"/>
    </source>
</evidence>
<sequence length="352" mass="34264">MPAEHHTSGPAAPPAPAPVAAHPRRRERAAALLPGAAVTVLGTGAALAVNALVPAVSALMAALLAGALLANLGLLRPATGAGLKAASKTPMRAGIVLLGLQLSLSDVLGLGAPVLAAVLVTVAAAFFGTVLAARRLGLGTERGLLVAAGTSICGASAVAAMSGAVDAEEEDVMTAVALVTLFGTVSIAVLPMVHGALGMDAAVFGAWAGASVHEVGQVAAAAGVVGPAALAPAVVVKLTRVALLAPMMIGVSLWLRRKGAAAPDGARPPIVPLFVAGFLAAVGIGSLGVLPAPVLDTAAFLQTVLLSAGLFALGTSVRLRPLVRTGGRSLVLGAVGTLIVTAVAWAGIALAM</sequence>
<feature type="region of interest" description="Disordered" evidence="7">
    <location>
        <begin position="1"/>
        <end position="24"/>
    </location>
</feature>
<evidence type="ECO:0000256" key="1">
    <source>
        <dbReference type="ARBA" id="ARBA00004651"/>
    </source>
</evidence>
<protein>
    <submittedName>
        <fullName evidence="9">Putative integral membrane protein (TIGR00698 family)</fullName>
    </submittedName>
</protein>
<feature type="transmembrane region" description="Helical" evidence="8">
    <location>
        <begin position="269"/>
        <end position="292"/>
    </location>
</feature>
<evidence type="ECO:0000256" key="8">
    <source>
        <dbReference type="SAM" id="Phobius"/>
    </source>
</evidence>
<feature type="transmembrane region" description="Helical" evidence="8">
    <location>
        <begin position="298"/>
        <end position="317"/>
    </location>
</feature>
<gene>
    <name evidence="9" type="ORF">CLV63_101114</name>
</gene>
<dbReference type="AlphaFoldDB" id="A0A2P8DTU0"/>
<dbReference type="Proteomes" id="UP000240542">
    <property type="component" value="Unassembled WGS sequence"/>
</dbReference>
<feature type="transmembrane region" description="Helical" evidence="8">
    <location>
        <begin position="329"/>
        <end position="351"/>
    </location>
</feature>
<evidence type="ECO:0000256" key="6">
    <source>
        <dbReference type="ARBA" id="ARBA00023136"/>
    </source>
</evidence>
<keyword evidence="3" id="KW-1003">Cell membrane</keyword>
<feature type="transmembrane region" description="Helical" evidence="8">
    <location>
        <begin position="55"/>
        <end position="74"/>
    </location>
</feature>
<feature type="transmembrane region" description="Helical" evidence="8">
    <location>
        <begin position="144"/>
        <end position="164"/>
    </location>
</feature>
<evidence type="ECO:0000256" key="2">
    <source>
        <dbReference type="ARBA" id="ARBA00007977"/>
    </source>
</evidence>
<comment type="caution">
    <text evidence="9">The sequence shown here is derived from an EMBL/GenBank/DDBJ whole genome shotgun (WGS) entry which is preliminary data.</text>
</comment>
<dbReference type="Pfam" id="PF03601">
    <property type="entry name" value="Cons_hypoth698"/>
    <property type="match status" value="1"/>
</dbReference>
<keyword evidence="5 8" id="KW-1133">Transmembrane helix</keyword>
<evidence type="ECO:0000256" key="3">
    <source>
        <dbReference type="ARBA" id="ARBA00022475"/>
    </source>
</evidence>